<gene>
    <name evidence="9" type="ORF">NH397_05070</name>
</gene>
<comment type="catalytic activity">
    <reaction evidence="7">
        <text>ATP + H2O = ADP + phosphate + H(+)</text>
        <dbReference type="Rhea" id="RHEA:13065"/>
        <dbReference type="ChEBI" id="CHEBI:15377"/>
        <dbReference type="ChEBI" id="CHEBI:15378"/>
        <dbReference type="ChEBI" id="CHEBI:30616"/>
        <dbReference type="ChEBI" id="CHEBI:43474"/>
        <dbReference type="ChEBI" id="CHEBI:456216"/>
        <dbReference type="EC" id="3.6.4.13"/>
    </reaction>
</comment>
<keyword evidence="6" id="KW-0809">Transit peptide</keyword>
<dbReference type="PROSITE" id="PS51194">
    <property type="entry name" value="HELICASE_CTER"/>
    <property type="match status" value="1"/>
</dbReference>
<name>A0ABY5B1Z4_CLOSE</name>
<evidence type="ECO:0000256" key="2">
    <source>
        <dbReference type="ARBA" id="ARBA00022741"/>
    </source>
</evidence>
<proteinExistence type="predicted"/>
<dbReference type="InterPro" id="IPR044774">
    <property type="entry name" value="Suv3_DEXQc"/>
</dbReference>
<dbReference type="Gene3D" id="1.20.272.40">
    <property type="match status" value="1"/>
</dbReference>
<protein>
    <recommendedName>
        <fullName evidence="1">RNA helicase</fullName>
        <ecNumber evidence="1">3.6.4.13</ecNumber>
    </recommendedName>
</protein>
<evidence type="ECO:0000313" key="9">
    <source>
        <dbReference type="EMBL" id="USS01805.1"/>
    </source>
</evidence>
<dbReference type="GO" id="GO:0004386">
    <property type="term" value="F:helicase activity"/>
    <property type="evidence" value="ECO:0007669"/>
    <property type="project" value="UniProtKB-KW"/>
</dbReference>
<keyword evidence="4 9" id="KW-0347">Helicase</keyword>
<evidence type="ECO:0000313" key="10">
    <source>
        <dbReference type="Proteomes" id="UP001055437"/>
    </source>
</evidence>
<dbReference type="Proteomes" id="UP001055437">
    <property type="component" value="Chromosome"/>
</dbReference>
<evidence type="ECO:0000256" key="4">
    <source>
        <dbReference type="ARBA" id="ARBA00022806"/>
    </source>
</evidence>
<sequence length="946" mass="109979">MKSIQLKIILGYQGSDKMGSIKCTLRKEVKNEINKYIDNEFITEMIKEIINYIRTTHKVKIDDSEFDKEDAESKVILKDNGPFNIYDYMYVKDFLYELSWEGSYIKELKESEYSDNSKGRSKYIPQKITEDSEVLYKYIPKDIATVLYEKVEASMEMKKGQLYKDFKKKYNEDFLFNSVRWYKRSRDGKVYCDIDLNEIDENKKIKLEEQIKTEIGNGYKTRWGNDVAAKVISLENKLLLDIYEEGCKILGIKNEYSSEVIKADNSNDEEKLIHLMLDNYKEATKLSKGINRLKVKVINSFDKKIDNLININVYKTNEHMKLFLNDAREMIFGYYKSVNLPGLGKNLIDKEYKINKLIRRVAVVENIIYKNYLEKNPDAPSIEDMEFIEECLLWICTKGLLWTSENIYIKSKVKDEIKEIILDNPIDEYKEAREMKRHFYLHVGETNTGKTYASIQRLMDSETGVYLAPLRLLALEIQDKLNSQNISCSLLTGEEEDIKSYASHVSSTIEKLALGTNYDICVIDEAQMIADKQRGWAWTRAIIGVLSPEIHVCMAPEAKDIIIKLIKDCNDTYEIINHKRNTKLIFEEKKFELKNDVKKGDALVVFGKKKALAVSAELLNNNIKTSIIYGSLPYSTRKKQFERFLDGETDVIVCTDAIGMGVNLPIKRIVFLETRKFDGISQRKLKVSEIKQIAGRAGRKGIYEKGYVATTADSNLIKSALTAETKKIEKCYIEIPDSLLELDIDIIDALKTWSLAPVKGYFQKPDVTTIIFLLNRLKDLKVKASKSDLLKMATIPFEENNKRVLALWEEYCTMYSKGAVNLKRPKLNEIVNVKKELDELECYYKSLELNYSFGKNFKLITNNGYISSEKENTANKINELLLTSLLQHERVCLDCKKKLSWDYPSERCRSCKEKLQHLKGDRFRPRFRSGRRESDFRTKRSRRSYY</sequence>
<evidence type="ECO:0000256" key="7">
    <source>
        <dbReference type="ARBA" id="ARBA00047984"/>
    </source>
</evidence>
<evidence type="ECO:0000256" key="6">
    <source>
        <dbReference type="ARBA" id="ARBA00022946"/>
    </source>
</evidence>
<keyword evidence="2" id="KW-0547">Nucleotide-binding</keyword>
<dbReference type="InterPro" id="IPR055206">
    <property type="entry name" value="DEXQc_SUV3"/>
</dbReference>
<dbReference type="Gene3D" id="3.40.50.300">
    <property type="entry name" value="P-loop containing nucleotide triphosphate hydrolases"/>
    <property type="match status" value="2"/>
</dbReference>
<evidence type="ECO:0000259" key="8">
    <source>
        <dbReference type="PROSITE" id="PS51194"/>
    </source>
</evidence>
<keyword evidence="3" id="KW-0378">Hydrolase</keyword>
<dbReference type="InterPro" id="IPR050699">
    <property type="entry name" value="RNA-DNA_Helicase"/>
</dbReference>
<reference evidence="9" key="1">
    <citation type="submission" date="2022-06" db="EMBL/GenBank/DDBJ databases">
        <authorList>
            <person name="Holder M.E."/>
            <person name="Ajami N.J."/>
            <person name="Petrosino J.F."/>
        </authorList>
    </citation>
    <scope>NUCLEOTIDE SEQUENCE</scope>
    <source>
        <strain evidence="9">RMA 8861</strain>
    </source>
</reference>
<accession>A0ABY5B1Z4</accession>
<dbReference type="InterPro" id="IPR001650">
    <property type="entry name" value="Helicase_C-like"/>
</dbReference>
<dbReference type="Pfam" id="PF22527">
    <property type="entry name" value="DEXQc_Suv3"/>
    <property type="match status" value="1"/>
</dbReference>
<dbReference type="Pfam" id="PF00271">
    <property type="entry name" value="Helicase_C"/>
    <property type="match status" value="1"/>
</dbReference>
<dbReference type="SUPFAM" id="SSF52540">
    <property type="entry name" value="P-loop containing nucleoside triphosphate hydrolases"/>
    <property type="match status" value="1"/>
</dbReference>
<dbReference type="RefSeq" id="WP_227909525.1">
    <property type="nucleotide sequence ID" value="NZ_CP023671.1"/>
</dbReference>
<dbReference type="InterPro" id="IPR027417">
    <property type="entry name" value="P-loop_NTPase"/>
</dbReference>
<dbReference type="GeneID" id="303561544"/>
<evidence type="ECO:0000256" key="1">
    <source>
        <dbReference type="ARBA" id="ARBA00012552"/>
    </source>
</evidence>
<dbReference type="EC" id="3.6.4.13" evidence="1"/>
<dbReference type="PANTHER" id="PTHR12131:SF1">
    <property type="entry name" value="ATP-DEPENDENT RNA HELICASE SUPV3L1, MITOCHONDRIAL-RELATED"/>
    <property type="match status" value="1"/>
</dbReference>
<keyword evidence="5" id="KW-0067">ATP-binding</keyword>
<dbReference type="CDD" id="cd17913">
    <property type="entry name" value="DEXQc_Suv3"/>
    <property type="match status" value="1"/>
</dbReference>
<dbReference type="SMART" id="SM00490">
    <property type="entry name" value="HELICc"/>
    <property type="match status" value="1"/>
</dbReference>
<evidence type="ECO:0000256" key="3">
    <source>
        <dbReference type="ARBA" id="ARBA00022801"/>
    </source>
</evidence>
<dbReference type="PANTHER" id="PTHR12131">
    <property type="entry name" value="ATP-DEPENDENT RNA AND DNA HELICASE"/>
    <property type="match status" value="1"/>
</dbReference>
<feature type="domain" description="Helicase C-terminal" evidence="8">
    <location>
        <begin position="585"/>
        <end position="743"/>
    </location>
</feature>
<keyword evidence="10" id="KW-1185">Reference proteome</keyword>
<evidence type="ECO:0000256" key="5">
    <source>
        <dbReference type="ARBA" id="ARBA00022840"/>
    </source>
</evidence>
<organism evidence="9 10">
    <name type="scientific">Clostridium septicum</name>
    <dbReference type="NCBI Taxonomy" id="1504"/>
    <lineage>
        <taxon>Bacteria</taxon>
        <taxon>Bacillati</taxon>
        <taxon>Bacillota</taxon>
        <taxon>Clostridia</taxon>
        <taxon>Eubacteriales</taxon>
        <taxon>Clostridiaceae</taxon>
        <taxon>Clostridium</taxon>
    </lineage>
</organism>
<dbReference type="EMBL" id="CP099799">
    <property type="protein sequence ID" value="USS01805.1"/>
    <property type="molecule type" value="Genomic_DNA"/>
</dbReference>